<evidence type="ECO:0000256" key="3">
    <source>
        <dbReference type="ARBA" id="ARBA00005970"/>
    </source>
</evidence>
<dbReference type="Pfam" id="PF00425">
    <property type="entry name" value="Chorismate_bind"/>
    <property type="match status" value="1"/>
</dbReference>
<proteinExistence type="inferred from homology"/>
<gene>
    <name evidence="14" type="ORF">AWRI4619_LOCUS7674</name>
</gene>
<dbReference type="GO" id="GO:0008153">
    <property type="term" value="P:4-aminobenzoate biosynthetic process"/>
    <property type="evidence" value="ECO:0007669"/>
    <property type="project" value="TreeGrafter"/>
</dbReference>
<dbReference type="SUPFAM" id="SSF56322">
    <property type="entry name" value="ADC synthase"/>
    <property type="match status" value="1"/>
</dbReference>
<dbReference type="GO" id="GO:0046820">
    <property type="term" value="F:4-amino-4-deoxychorismate synthase activity"/>
    <property type="evidence" value="ECO:0007669"/>
    <property type="project" value="UniProtKB-EC"/>
</dbReference>
<dbReference type="Gene3D" id="3.40.50.880">
    <property type="match status" value="1"/>
</dbReference>
<feature type="domain" description="Glutamine amidotransferase" evidence="11">
    <location>
        <begin position="8"/>
        <end position="215"/>
    </location>
</feature>
<dbReference type="Pfam" id="PF04715">
    <property type="entry name" value="Anth_synt_I_N"/>
    <property type="match status" value="1"/>
</dbReference>
<evidence type="ECO:0000256" key="8">
    <source>
        <dbReference type="ARBA" id="ARBA00031329"/>
    </source>
</evidence>
<dbReference type="GO" id="GO:0046656">
    <property type="term" value="P:folic acid biosynthetic process"/>
    <property type="evidence" value="ECO:0007669"/>
    <property type="project" value="UniProtKB-KW"/>
</dbReference>
<evidence type="ECO:0000256" key="5">
    <source>
        <dbReference type="ARBA" id="ARBA00022679"/>
    </source>
</evidence>
<evidence type="ECO:0000256" key="10">
    <source>
        <dbReference type="SAM" id="MobiDB-lite"/>
    </source>
</evidence>
<evidence type="ECO:0000313" key="15">
    <source>
        <dbReference type="Proteomes" id="UP000716446"/>
    </source>
</evidence>
<feature type="domain" description="Chorismate-utilising enzyme C-terminal" evidence="12">
    <location>
        <begin position="507"/>
        <end position="775"/>
    </location>
</feature>
<dbReference type="SUPFAM" id="SSF52317">
    <property type="entry name" value="Class I glutamine amidotransferase-like"/>
    <property type="match status" value="1"/>
</dbReference>
<comment type="pathway">
    <text evidence="2">Cofactor biosynthesis; tetrahydrofolate biosynthesis; 4-aminobenzoate from chorismate: step 1/2.</text>
</comment>
<evidence type="ECO:0000259" key="13">
    <source>
        <dbReference type="Pfam" id="PF04715"/>
    </source>
</evidence>
<dbReference type="PRINTS" id="PR00097">
    <property type="entry name" value="ANTSNTHASEII"/>
</dbReference>
<dbReference type="InterPro" id="IPR006221">
    <property type="entry name" value="TrpG/PapA_dom"/>
</dbReference>
<feature type="domain" description="Anthranilate synthase component I N-terminal" evidence="13">
    <location>
        <begin position="317"/>
        <end position="459"/>
    </location>
</feature>
<keyword evidence="7" id="KW-0315">Glutamine amidotransferase</keyword>
<evidence type="ECO:0000256" key="7">
    <source>
        <dbReference type="ARBA" id="ARBA00022962"/>
    </source>
</evidence>
<accession>A0A9N8PEC8</accession>
<dbReference type="AlphaFoldDB" id="A0A9N8PEC8"/>
<dbReference type="PRINTS" id="PR00099">
    <property type="entry name" value="CPSGATASE"/>
</dbReference>
<evidence type="ECO:0000259" key="11">
    <source>
        <dbReference type="Pfam" id="PF00117"/>
    </source>
</evidence>
<dbReference type="GO" id="GO:0005737">
    <property type="term" value="C:cytoplasm"/>
    <property type="evidence" value="ECO:0007669"/>
    <property type="project" value="TreeGrafter"/>
</dbReference>
<dbReference type="InterPro" id="IPR005801">
    <property type="entry name" value="ADC_synthase"/>
</dbReference>
<keyword evidence="5" id="KW-0808">Transferase</keyword>
<dbReference type="CDD" id="cd01743">
    <property type="entry name" value="GATase1_Anthranilate_Synthase"/>
    <property type="match status" value="1"/>
</dbReference>
<comment type="similarity">
    <text evidence="3">In the C-terminal section; belongs to the anthranilate synthase component I family.</text>
</comment>
<dbReference type="PANTHER" id="PTHR11236">
    <property type="entry name" value="AMINOBENZOATE/ANTHRANILATE SYNTHASE"/>
    <property type="match status" value="1"/>
</dbReference>
<dbReference type="GO" id="GO:0000162">
    <property type="term" value="P:L-tryptophan biosynthetic process"/>
    <property type="evidence" value="ECO:0007669"/>
    <property type="project" value="TreeGrafter"/>
</dbReference>
<feature type="region of interest" description="Disordered" evidence="10">
    <location>
        <begin position="239"/>
        <end position="265"/>
    </location>
</feature>
<dbReference type="InterPro" id="IPR010117">
    <property type="entry name" value="PabB_fungal"/>
</dbReference>
<dbReference type="NCBIfam" id="TIGR01823">
    <property type="entry name" value="PabB-fungal"/>
    <property type="match status" value="1"/>
</dbReference>
<evidence type="ECO:0000256" key="1">
    <source>
        <dbReference type="ARBA" id="ARBA00001000"/>
    </source>
</evidence>
<dbReference type="EMBL" id="CAIJEN010000014">
    <property type="protein sequence ID" value="CAD0093184.1"/>
    <property type="molecule type" value="Genomic_DNA"/>
</dbReference>
<comment type="catalytic activity">
    <reaction evidence="1">
        <text>chorismate + L-glutamine = 4-amino-4-deoxychorismate + L-glutamate</text>
        <dbReference type="Rhea" id="RHEA:11672"/>
        <dbReference type="ChEBI" id="CHEBI:29748"/>
        <dbReference type="ChEBI" id="CHEBI:29985"/>
        <dbReference type="ChEBI" id="CHEBI:58359"/>
        <dbReference type="ChEBI" id="CHEBI:58406"/>
        <dbReference type="EC" id="2.6.1.85"/>
    </reaction>
</comment>
<evidence type="ECO:0000259" key="12">
    <source>
        <dbReference type="Pfam" id="PF00425"/>
    </source>
</evidence>
<dbReference type="Pfam" id="PF00117">
    <property type="entry name" value="GATase"/>
    <property type="match status" value="1"/>
</dbReference>
<keyword evidence="6" id="KW-0289">Folate biosynthesis</keyword>
<organism evidence="14 15">
    <name type="scientific">Aureobasidium vineae</name>
    <dbReference type="NCBI Taxonomy" id="2773715"/>
    <lineage>
        <taxon>Eukaryota</taxon>
        <taxon>Fungi</taxon>
        <taxon>Dikarya</taxon>
        <taxon>Ascomycota</taxon>
        <taxon>Pezizomycotina</taxon>
        <taxon>Dothideomycetes</taxon>
        <taxon>Dothideomycetidae</taxon>
        <taxon>Dothideales</taxon>
        <taxon>Saccotheciaceae</taxon>
        <taxon>Aureobasidium</taxon>
    </lineage>
</organism>
<comment type="caution">
    <text evidence="14">The sequence shown here is derived from an EMBL/GenBank/DDBJ whole genome shotgun (WGS) entry which is preliminary data.</text>
</comment>
<dbReference type="EC" id="2.6.1.85" evidence="4"/>
<reference evidence="14" key="1">
    <citation type="submission" date="2020-06" db="EMBL/GenBank/DDBJ databases">
        <authorList>
            <person name="Onetto C."/>
        </authorList>
    </citation>
    <scope>NUCLEOTIDE SEQUENCE</scope>
</reference>
<evidence type="ECO:0000313" key="14">
    <source>
        <dbReference type="EMBL" id="CAD0093184.1"/>
    </source>
</evidence>
<sequence>MHRPHLLFLDAYDSFSNNIINLLQQDLNATVQVIKIDDKRFITRDDACFHAFLGRFDAVVAGPGPGDPRNPHDLGLIGKLWNLPEAVCLPVLGICLGFQSLALAFGGTAGRLYQPRHGLVTEVSHQGHSLFKDIGTLMATQYHSLHAKLGHTVDMAFSELWKPSPSCSDIVPLAWDLSDDQNGPILMGIKHLDKPFYGVQYHPESICTSSAGAQIIHNWWSEALTWTIDRAAKTRKIDNPPPIIDVDSHDINSESGDDSASTSSSLFDAVNPTVRDTKATTPAVTRNSSRVGRLSPSRSVSWKCIDMSSNTIDAALLLQNLQDSDQQAVMLESGSKSGQPVRPETGRFSIIGCIIDAKSIRYSTGNRMITSDLSGSATSGIGSMTDVWSGVESFMSANKALDGSVDVPFWGGLVGFVSYEAGLETIDVSQLTNNDRPDVWFVFVSRSIVVDHVDRKVYVQSLEDNDDSWFGKAERAVKELIGKPNISQCGKDDGSKSSIPAVAAPKEAEYVRKVETCQDHIRAGDSYELCLTDQSIVSYNGSCQPRSFELYQRLRTFNPAPFGAYLRLKDDNEQKNDGVTILSSSPERFLSWSRAGKCQFRPIKGTVEKKNGLTREDAEALLNVDKEKAENLMIVDLIRHDLHGVVGSGNVRVEKLMAVEEYQTVFQLVSVIEGQLPEESRHTGIDVLAASLPPGSMTGAPKKRSCELLTEIEEKARGIYSGVLGYFDVGGGGDFSVVIRTAFQWDDEGVWRVGAGGAVTVLSSPTAEFEEMDLKRQSCLPLFGHRRDSVK</sequence>
<evidence type="ECO:0000256" key="4">
    <source>
        <dbReference type="ARBA" id="ARBA00013139"/>
    </source>
</evidence>
<dbReference type="InterPro" id="IPR015890">
    <property type="entry name" value="Chorismate_C"/>
</dbReference>
<name>A0A9N8PEC8_9PEZI</name>
<protein>
    <recommendedName>
        <fullName evidence="4">aminodeoxychorismate synthase</fullName>
        <ecNumber evidence="4">2.6.1.85</ecNumber>
    </recommendedName>
    <alternativeName>
        <fullName evidence="8">Para-aminobenzoate synthase</fullName>
    </alternativeName>
    <alternativeName>
        <fullName evidence="9">p-aminobenzoic acid synthase</fullName>
    </alternativeName>
</protein>
<dbReference type="Proteomes" id="UP000716446">
    <property type="component" value="Unassembled WGS sequence"/>
</dbReference>
<dbReference type="PANTHER" id="PTHR11236:SF18">
    <property type="entry name" value="AMINODEOXYCHORISMATE SYNTHASE"/>
    <property type="match status" value="1"/>
</dbReference>
<dbReference type="PROSITE" id="PS51273">
    <property type="entry name" value="GATASE_TYPE_1"/>
    <property type="match status" value="1"/>
</dbReference>
<evidence type="ECO:0000256" key="2">
    <source>
        <dbReference type="ARBA" id="ARBA00005009"/>
    </source>
</evidence>
<dbReference type="PRINTS" id="PR00096">
    <property type="entry name" value="GATASE"/>
</dbReference>
<dbReference type="InterPro" id="IPR019999">
    <property type="entry name" value="Anth_synth_I-like"/>
</dbReference>
<dbReference type="InterPro" id="IPR006805">
    <property type="entry name" value="Anth_synth_I_N"/>
</dbReference>
<dbReference type="InterPro" id="IPR029062">
    <property type="entry name" value="Class_I_gatase-like"/>
</dbReference>
<dbReference type="Gene3D" id="3.60.120.10">
    <property type="entry name" value="Anthranilate synthase"/>
    <property type="match status" value="1"/>
</dbReference>
<keyword evidence="15" id="KW-1185">Reference proteome</keyword>
<evidence type="ECO:0000256" key="9">
    <source>
        <dbReference type="ARBA" id="ARBA00031904"/>
    </source>
</evidence>
<evidence type="ECO:0000256" key="6">
    <source>
        <dbReference type="ARBA" id="ARBA00022909"/>
    </source>
</evidence>
<dbReference type="InterPro" id="IPR017926">
    <property type="entry name" value="GATASE"/>
</dbReference>